<keyword evidence="3" id="KW-0808">Transferase</keyword>
<accession>A0A938Y9Z4</accession>
<dbReference type="Pfam" id="PF01053">
    <property type="entry name" value="Cys_Met_Meta_PP"/>
    <property type="match status" value="1"/>
</dbReference>
<evidence type="ECO:0000256" key="1">
    <source>
        <dbReference type="ARBA" id="ARBA00001933"/>
    </source>
</evidence>
<dbReference type="InterPro" id="IPR000277">
    <property type="entry name" value="Cys/Met-Metab_PyrdxlP-dep_enz"/>
</dbReference>
<protein>
    <submittedName>
        <fullName evidence="7">Bifunctional o-acetylhomoserine/o-acetylserine sulfhydrylase</fullName>
    </submittedName>
</protein>
<sequence>MSTPDPSPEWAFETRQIHAGQTPDPTTKARALPIYQTTSYAFDSSEHGRKLFALEELGNIYTRIMNPTQAVVEDRIASLEGGVGALLTASGQSAETLAILTLAQAGDHIVSSPRLYGGTYNLFHYTLPKLGIDVDFVEDADDLESWRAAARPNTKAFYGESISNPALDVLDFAGVSGVAHSVGVPLIVDNTVPTPYLIRPIEHGADIVVHSATKYLGGHGTAIGGVIVDSGNFDWLAEPERFPGFNQPDPSYNNITWGRDLGPEGLFKANVAYIFKARLQGLRDIGPAISPFNAFLISQGIETLSLRVERHSANATRVAQFLAERDEVESVSYPGLASSPWHALQQRYSPLGGGPIVTFEIKGGVDAGAKFSDSLRLFTNLANIGDVRSLVIHPASTTHGQLSPAEQLTTGVTPGLIRLAVGTENIDDILADLEAGFRAASSA</sequence>
<reference evidence="7" key="1">
    <citation type="submission" date="2021-01" db="EMBL/GenBank/DDBJ databases">
        <title>YIM 132084 draft genome.</title>
        <authorList>
            <person name="An D."/>
        </authorList>
    </citation>
    <scope>NUCLEOTIDE SEQUENCE</scope>
    <source>
        <strain evidence="7">YIM 132084</strain>
    </source>
</reference>
<comment type="similarity">
    <text evidence="2 6">Belongs to the trans-sulfuration enzymes family.</text>
</comment>
<dbReference type="GO" id="GO:0005737">
    <property type="term" value="C:cytoplasm"/>
    <property type="evidence" value="ECO:0007669"/>
    <property type="project" value="TreeGrafter"/>
</dbReference>
<dbReference type="Gene3D" id="3.40.640.10">
    <property type="entry name" value="Type I PLP-dependent aspartate aminotransferase-like (Major domain)"/>
    <property type="match status" value="1"/>
</dbReference>
<dbReference type="PANTHER" id="PTHR43797:SF2">
    <property type="entry name" value="HOMOCYSTEINE_CYSTEINE SYNTHASE"/>
    <property type="match status" value="1"/>
</dbReference>
<name>A0A938Y9Z4_9ACTN</name>
<dbReference type="InterPro" id="IPR015424">
    <property type="entry name" value="PyrdxlP-dep_Trfase"/>
</dbReference>
<dbReference type="GO" id="GO:0003961">
    <property type="term" value="F:O-acetylhomoserine aminocarboxypropyltransferase activity"/>
    <property type="evidence" value="ECO:0007669"/>
    <property type="project" value="TreeGrafter"/>
</dbReference>
<evidence type="ECO:0000256" key="6">
    <source>
        <dbReference type="RuleBase" id="RU362118"/>
    </source>
</evidence>
<dbReference type="EMBL" id="JAERWK010000020">
    <property type="protein sequence ID" value="MBM9468615.1"/>
    <property type="molecule type" value="Genomic_DNA"/>
</dbReference>
<dbReference type="PANTHER" id="PTHR43797">
    <property type="entry name" value="HOMOCYSTEINE/CYSTEINE SYNTHASE"/>
    <property type="match status" value="1"/>
</dbReference>
<dbReference type="GO" id="GO:0019346">
    <property type="term" value="P:transsulfuration"/>
    <property type="evidence" value="ECO:0007669"/>
    <property type="project" value="InterPro"/>
</dbReference>
<dbReference type="GO" id="GO:0006535">
    <property type="term" value="P:cysteine biosynthetic process from serine"/>
    <property type="evidence" value="ECO:0007669"/>
    <property type="project" value="TreeGrafter"/>
</dbReference>
<dbReference type="InterPro" id="IPR015421">
    <property type="entry name" value="PyrdxlP-dep_Trfase_major"/>
</dbReference>
<dbReference type="FunFam" id="3.40.640.10:FF:000035">
    <property type="entry name" value="O-succinylhomoserine sulfhydrylase"/>
    <property type="match status" value="1"/>
</dbReference>
<gene>
    <name evidence="7" type="ORF">JL106_15130</name>
</gene>
<dbReference type="InterPro" id="IPR015422">
    <property type="entry name" value="PyrdxlP-dep_Trfase_small"/>
</dbReference>
<comment type="caution">
    <text evidence="7">The sequence shown here is derived from an EMBL/GenBank/DDBJ whole genome shotgun (WGS) entry which is preliminary data.</text>
</comment>
<comment type="cofactor">
    <cofactor evidence="1 6">
        <name>pyridoxal 5'-phosphate</name>
        <dbReference type="ChEBI" id="CHEBI:597326"/>
    </cofactor>
</comment>
<evidence type="ECO:0000313" key="7">
    <source>
        <dbReference type="EMBL" id="MBM9468615.1"/>
    </source>
</evidence>
<keyword evidence="4 5" id="KW-0663">Pyridoxal phosphate</keyword>
<dbReference type="NCBIfam" id="TIGR01326">
    <property type="entry name" value="OAH_OAS_sulfhy"/>
    <property type="match status" value="1"/>
</dbReference>
<evidence type="ECO:0000256" key="3">
    <source>
        <dbReference type="ARBA" id="ARBA00022679"/>
    </source>
</evidence>
<dbReference type="GO" id="GO:0030170">
    <property type="term" value="F:pyridoxal phosphate binding"/>
    <property type="evidence" value="ECO:0007669"/>
    <property type="project" value="InterPro"/>
</dbReference>
<evidence type="ECO:0000256" key="5">
    <source>
        <dbReference type="PIRSR" id="PIRSR001434-2"/>
    </source>
</evidence>
<dbReference type="PIRSF" id="PIRSF001434">
    <property type="entry name" value="CGS"/>
    <property type="match status" value="1"/>
</dbReference>
<evidence type="ECO:0000313" key="8">
    <source>
        <dbReference type="Proteomes" id="UP000663792"/>
    </source>
</evidence>
<dbReference type="CDD" id="cd00614">
    <property type="entry name" value="CGS_like"/>
    <property type="match status" value="1"/>
</dbReference>
<organism evidence="7 8">
    <name type="scientific">Nakamurella leprariae</name>
    <dbReference type="NCBI Taxonomy" id="2803911"/>
    <lineage>
        <taxon>Bacteria</taxon>
        <taxon>Bacillati</taxon>
        <taxon>Actinomycetota</taxon>
        <taxon>Actinomycetes</taxon>
        <taxon>Nakamurellales</taxon>
        <taxon>Nakamurellaceae</taxon>
        <taxon>Nakamurella</taxon>
    </lineage>
</organism>
<dbReference type="GO" id="GO:0004124">
    <property type="term" value="F:cysteine synthase activity"/>
    <property type="evidence" value="ECO:0007669"/>
    <property type="project" value="TreeGrafter"/>
</dbReference>
<feature type="modified residue" description="N6-(pyridoxal phosphate)lysine" evidence="5">
    <location>
        <position position="214"/>
    </location>
</feature>
<dbReference type="PROSITE" id="PS00868">
    <property type="entry name" value="CYS_MET_METAB_PP"/>
    <property type="match status" value="1"/>
</dbReference>
<dbReference type="Gene3D" id="3.90.1150.10">
    <property type="entry name" value="Aspartate Aminotransferase, domain 1"/>
    <property type="match status" value="1"/>
</dbReference>
<dbReference type="RefSeq" id="WP_205261570.1">
    <property type="nucleotide sequence ID" value="NZ_JAERWK010000020.1"/>
</dbReference>
<dbReference type="InterPro" id="IPR006235">
    <property type="entry name" value="OAc-hSer/O-AcSer_sulfhydrylase"/>
</dbReference>
<dbReference type="AlphaFoldDB" id="A0A938Y9Z4"/>
<dbReference type="NCBIfam" id="NF005872">
    <property type="entry name" value="PRK07812.1"/>
    <property type="match status" value="1"/>
</dbReference>
<proteinExistence type="inferred from homology"/>
<keyword evidence="8" id="KW-1185">Reference proteome</keyword>
<evidence type="ECO:0000256" key="4">
    <source>
        <dbReference type="ARBA" id="ARBA00022898"/>
    </source>
</evidence>
<dbReference type="GO" id="GO:0071269">
    <property type="term" value="P:L-homocysteine biosynthetic process"/>
    <property type="evidence" value="ECO:0007669"/>
    <property type="project" value="TreeGrafter"/>
</dbReference>
<evidence type="ECO:0000256" key="2">
    <source>
        <dbReference type="ARBA" id="ARBA00009077"/>
    </source>
</evidence>
<dbReference type="InterPro" id="IPR054542">
    <property type="entry name" value="Cys_met_metab_PP"/>
</dbReference>
<dbReference type="SUPFAM" id="SSF53383">
    <property type="entry name" value="PLP-dependent transferases"/>
    <property type="match status" value="1"/>
</dbReference>
<dbReference type="Proteomes" id="UP000663792">
    <property type="component" value="Unassembled WGS sequence"/>
</dbReference>